<sequence length="237" mass="26884">METIFFPLILARMLRQALGCLAALLMVLSGGPVSAMFLPPGLEGLLLHFQRLIQPSQAVLGDTFGAPVDFSKLPPNYHTEETRQRRVGNATVYRQREISKVTNNRTGETLFSEKTITSIEQGDEGQAEKMKDNQAEASQARESREAGRPVDEGRSFQPRPRIAFLLFPLLRRAPNEEVSIPKWVKDQAISDRKHRLLAIRDGLMIAPRPTEKAPPPVAPKLKRAPRRRHFLFLWRKF</sequence>
<protein>
    <submittedName>
        <fullName evidence="2">Uncharacterized protein</fullName>
    </submittedName>
</protein>
<reference evidence="2" key="1">
    <citation type="submission" date="2025-08" db="UniProtKB">
        <authorList>
            <consortium name="Ensembl"/>
        </authorList>
    </citation>
    <scope>IDENTIFICATION</scope>
</reference>
<evidence type="ECO:0000256" key="1">
    <source>
        <dbReference type="SAM" id="MobiDB-lite"/>
    </source>
</evidence>
<proteinExistence type="predicted"/>
<feature type="compositionally biased region" description="Basic and acidic residues" evidence="1">
    <location>
        <begin position="126"/>
        <end position="154"/>
    </location>
</feature>
<dbReference type="Proteomes" id="UP000694392">
    <property type="component" value="Unplaced"/>
</dbReference>
<organism evidence="2 3">
    <name type="scientific">Sphenodon punctatus</name>
    <name type="common">Tuatara</name>
    <name type="synonym">Hatteria punctata</name>
    <dbReference type="NCBI Taxonomy" id="8508"/>
    <lineage>
        <taxon>Eukaryota</taxon>
        <taxon>Metazoa</taxon>
        <taxon>Chordata</taxon>
        <taxon>Craniata</taxon>
        <taxon>Vertebrata</taxon>
        <taxon>Euteleostomi</taxon>
        <taxon>Lepidosauria</taxon>
        <taxon>Sphenodontia</taxon>
        <taxon>Sphenodontidae</taxon>
        <taxon>Sphenodon</taxon>
    </lineage>
</organism>
<name>A0A8D0G760_SPHPU</name>
<accession>A0A8D0G760</accession>
<dbReference type="Ensembl" id="ENSSPUT00000004573.1">
    <property type="protein sequence ID" value="ENSSPUP00000004297.1"/>
    <property type="gene ID" value="ENSSPUG00000003334.1"/>
</dbReference>
<evidence type="ECO:0000313" key="3">
    <source>
        <dbReference type="Proteomes" id="UP000694392"/>
    </source>
</evidence>
<dbReference type="GeneTree" id="ENSGT00390000014026"/>
<reference evidence="2" key="2">
    <citation type="submission" date="2025-09" db="UniProtKB">
        <authorList>
            <consortium name="Ensembl"/>
        </authorList>
    </citation>
    <scope>IDENTIFICATION</scope>
</reference>
<dbReference type="AlphaFoldDB" id="A0A8D0G760"/>
<evidence type="ECO:0000313" key="2">
    <source>
        <dbReference type="Ensembl" id="ENSSPUP00000004297.1"/>
    </source>
</evidence>
<dbReference type="OMA" id="YEINKMT"/>
<keyword evidence="3" id="KW-1185">Reference proteome</keyword>
<feature type="region of interest" description="Disordered" evidence="1">
    <location>
        <begin position="112"/>
        <end position="155"/>
    </location>
</feature>